<dbReference type="Proteomes" id="UP000288805">
    <property type="component" value="Unassembled WGS sequence"/>
</dbReference>
<accession>A0A438CJT1</accession>
<proteinExistence type="predicted"/>
<dbReference type="InterPro" id="IPR023214">
    <property type="entry name" value="HAD_sf"/>
</dbReference>
<dbReference type="GO" id="GO:0000166">
    <property type="term" value="F:nucleotide binding"/>
    <property type="evidence" value="ECO:0007669"/>
    <property type="project" value="InterPro"/>
</dbReference>
<dbReference type="EMBL" id="QGNW01002195">
    <property type="protein sequence ID" value="RVW23452.1"/>
    <property type="molecule type" value="Genomic_DNA"/>
</dbReference>
<keyword evidence="2" id="KW-1133">Transmembrane helix</keyword>
<keyword evidence="2" id="KW-0812">Transmembrane</keyword>
<dbReference type="Gene3D" id="3.40.1110.10">
    <property type="entry name" value="Calcium-transporting ATPase, cytoplasmic domain N"/>
    <property type="match status" value="1"/>
</dbReference>
<name>A0A438CJT1_VITVI</name>
<dbReference type="Gene3D" id="3.40.50.1000">
    <property type="entry name" value="HAD superfamily/HAD-like"/>
    <property type="match status" value="1"/>
</dbReference>
<comment type="caution">
    <text evidence="3">The sequence shown here is derived from an EMBL/GenBank/DDBJ whole genome shotgun (WGS) entry which is preliminary data.</text>
</comment>
<evidence type="ECO:0000256" key="2">
    <source>
        <dbReference type="SAM" id="Phobius"/>
    </source>
</evidence>
<reference evidence="3 4" key="1">
    <citation type="journal article" date="2018" name="PLoS Genet.">
        <title>Population sequencing reveals clonal diversity and ancestral inbreeding in the grapevine cultivar Chardonnay.</title>
        <authorList>
            <person name="Roach M.J."/>
            <person name="Johnson D.L."/>
            <person name="Bohlmann J."/>
            <person name="van Vuuren H.J."/>
            <person name="Jones S.J."/>
            <person name="Pretorius I.S."/>
            <person name="Schmidt S.A."/>
            <person name="Borneman A.R."/>
        </authorList>
    </citation>
    <scope>NUCLEOTIDE SEQUENCE [LARGE SCALE GENOMIC DNA]</scope>
    <source>
        <strain evidence="4">cv. Chardonnay</strain>
        <tissue evidence="3">Leaf</tissue>
    </source>
</reference>
<dbReference type="Gene3D" id="1.20.1110.10">
    <property type="entry name" value="Calcium-transporting ATPase, transmembrane domain"/>
    <property type="match status" value="1"/>
</dbReference>
<evidence type="ECO:0000313" key="4">
    <source>
        <dbReference type="Proteomes" id="UP000288805"/>
    </source>
</evidence>
<dbReference type="AlphaFoldDB" id="A0A438CJT1"/>
<dbReference type="PANTHER" id="PTHR42861">
    <property type="entry name" value="CALCIUM-TRANSPORTING ATPASE"/>
    <property type="match status" value="1"/>
</dbReference>
<feature type="transmembrane region" description="Helical" evidence="2">
    <location>
        <begin position="74"/>
        <end position="94"/>
    </location>
</feature>
<evidence type="ECO:0000256" key="1">
    <source>
        <dbReference type="ARBA" id="ARBA00022842"/>
    </source>
</evidence>
<protein>
    <submittedName>
        <fullName evidence="3">Plasma membrane ATPase 4</fullName>
    </submittedName>
</protein>
<organism evidence="3 4">
    <name type="scientific">Vitis vinifera</name>
    <name type="common">Grape</name>
    <dbReference type="NCBI Taxonomy" id="29760"/>
    <lineage>
        <taxon>Eukaryota</taxon>
        <taxon>Viridiplantae</taxon>
        <taxon>Streptophyta</taxon>
        <taxon>Embryophyta</taxon>
        <taxon>Tracheophyta</taxon>
        <taxon>Spermatophyta</taxon>
        <taxon>Magnoliopsida</taxon>
        <taxon>eudicotyledons</taxon>
        <taxon>Gunneridae</taxon>
        <taxon>Pentapetalae</taxon>
        <taxon>rosids</taxon>
        <taxon>Vitales</taxon>
        <taxon>Vitaceae</taxon>
        <taxon>Viteae</taxon>
        <taxon>Vitis</taxon>
    </lineage>
</organism>
<keyword evidence="2" id="KW-0472">Membrane</keyword>
<sequence>MIQLVMCLIHWNEESIDFNGCPSPWNGIVGNGVNVARVFLDHQGKTLINSGSSFGSTVKKWADNSRKLLVAFRVFYICSIVVGIIIEITVTYLIQNRKYRDGIDNLLGTITKRMTTIEEMAGIDVLCSDKARTLTLNKLTIDKNLVKVFIKGMEKEYVILLAAGASRIENQDSIDAVITKWATVIVWLYCSDKVAESSWYGDVILDAGCQNIAPNLVSVQPPSTIVHPSETRQDLLPDLERFERCNRFVSAAIEGRTTALMTAEIEACEDDRTPEISLHKKIQEEATRVHSQQILKLHATGGAANPAYVSVSVPNLSDKMLSHDGADDILEPGILPPSLYRYVERILIHYKGGTQMAACQIVLKGTIIKTIADGTLYTRDWDIEPLFPLPDTDAVNNNTENKGQHVLRLEKIDSEFSCHGY</sequence>
<evidence type="ECO:0000313" key="3">
    <source>
        <dbReference type="EMBL" id="RVW23452.1"/>
    </source>
</evidence>
<dbReference type="InterPro" id="IPR023299">
    <property type="entry name" value="ATPase_P-typ_cyto_dom_N"/>
</dbReference>
<keyword evidence="1" id="KW-0460">Magnesium</keyword>
<gene>
    <name evidence="3" type="primary">PMA4_2</name>
    <name evidence="3" type="ORF">CK203_098906</name>
</gene>